<feature type="region of interest" description="Disordered" evidence="1">
    <location>
        <begin position="183"/>
        <end position="205"/>
    </location>
</feature>
<gene>
    <name evidence="2" type="ORF">PHYBLDRAFT_165341</name>
</gene>
<dbReference type="STRING" id="763407.A0A167NXR6"/>
<proteinExistence type="predicted"/>
<organism evidence="2 3">
    <name type="scientific">Phycomyces blakesleeanus (strain ATCC 8743b / DSM 1359 / FGSC 10004 / NBRC 33097 / NRRL 1555)</name>
    <dbReference type="NCBI Taxonomy" id="763407"/>
    <lineage>
        <taxon>Eukaryota</taxon>
        <taxon>Fungi</taxon>
        <taxon>Fungi incertae sedis</taxon>
        <taxon>Mucoromycota</taxon>
        <taxon>Mucoromycotina</taxon>
        <taxon>Mucoromycetes</taxon>
        <taxon>Mucorales</taxon>
        <taxon>Phycomycetaceae</taxon>
        <taxon>Phycomyces</taxon>
    </lineage>
</organism>
<dbReference type="EMBL" id="KV440975">
    <property type="protein sequence ID" value="OAD76839.1"/>
    <property type="molecule type" value="Genomic_DNA"/>
</dbReference>
<keyword evidence="3" id="KW-1185">Reference proteome</keyword>
<feature type="compositionally biased region" description="Low complexity" evidence="1">
    <location>
        <begin position="23"/>
        <end position="35"/>
    </location>
</feature>
<evidence type="ECO:0000313" key="2">
    <source>
        <dbReference type="EMBL" id="OAD76839.1"/>
    </source>
</evidence>
<reference evidence="3" key="1">
    <citation type="submission" date="2015-06" db="EMBL/GenBank/DDBJ databases">
        <title>Expansion of signal transduction pathways in fungi by whole-genome duplication.</title>
        <authorList>
            <consortium name="DOE Joint Genome Institute"/>
            <person name="Corrochano L.M."/>
            <person name="Kuo A."/>
            <person name="Marcet-Houben M."/>
            <person name="Polaino S."/>
            <person name="Salamov A."/>
            <person name="Villalobos J.M."/>
            <person name="Alvarez M.I."/>
            <person name="Avalos J."/>
            <person name="Benito E.P."/>
            <person name="Benoit I."/>
            <person name="Burger G."/>
            <person name="Camino L.P."/>
            <person name="Canovas D."/>
            <person name="Cerda-Olmedo E."/>
            <person name="Cheng J.-F."/>
            <person name="Dominguez A."/>
            <person name="Elias M."/>
            <person name="Eslava A.P."/>
            <person name="Glaser F."/>
            <person name="Grimwood J."/>
            <person name="Gutierrez G."/>
            <person name="Heitman J."/>
            <person name="Henrissat B."/>
            <person name="Iturriaga E.A."/>
            <person name="Lang B.F."/>
            <person name="Lavin J.L."/>
            <person name="Lee S."/>
            <person name="Li W."/>
            <person name="Lindquist E."/>
            <person name="Lopez-Garcia S."/>
            <person name="Luque E.M."/>
            <person name="Marcos A.T."/>
            <person name="Martin J."/>
            <person name="McCluskey K."/>
            <person name="Medina H.R."/>
            <person name="Miralles-Duran A."/>
            <person name="Miyazaki A."/>
            <person name="Munoz-Torres E."/>
            <person name="Oguiza J.A."/>
            <person name="Ohm R."/>
            <person name="Olmedo M."/>
            <person name="Orejas M."/>
            <person name="Ortiz-Castellanos L."/>
            <person name="Pisabarro A.G."/>
            <person name="Rodriguez-Romero J."/>
            <person name="Ruiz-Herrera J."/>
            <person name="Ruiz-Vazquez R."/>
            <person name="Sanz C."/>
            <person name="Schackwitz W."/>
            <person name="Schmutz J."/>
            <person name="Shahriari M."/>
            <person name="Shelest E."/>
            <person name="Silva-Franco F."/>
            <person name="Soanes D."/>
            <person name="Syed K."/>
            <person name="Tagua V.G."/>
            <person name="Talbot N.J."/>
            <person name="Thon M."/>
            <person name="De vries R.P."/>
            <person name="Wiebenga A."/>
            <person name="Yadav J.S."/>
            <person name="Braun E.L."/>
            <person name="Baker S."/>
            <person name="Garre V."/>
            <person name="Horwitz B."/>
            <person name="Torres-Martinez S."/>
            <person name="Idnurm A."/>
            <person name="Herrera-Estrella A."/>
            <person name="Gabaldon T."/>
            <person name="Grigoriev I.V."/>
        </authorList>
    </citation>
    <scope>NUCLEOTIDE SEQUENCE [LARGE SCALE GENOMIC DNA]</scope>
    <source>
        <strain evidence="3">NRRL 1555(-)</strain>
    </source>
</reference>
<dbReference type="InParanoid" id="A0A167NXR6"/>
<evidence type="ECO:0000256" key="1">
    <source>
        <dbReference type="SAM" id="MobiDB-lite"/>
    </source>
</evidence>
<feature type="region of interest" description="Disordered" evidence="1">
    <location>
        <begin position="1"/>
        <end position="35"/>
    </location>
</feature>
<protein>
    <submittedName>
        <fullName evidence="2">Uncharacterized protein</fullName>
    </submittedName>
</protein>
<dbReference type="AlphaFoldDB" id="A0A167NXR6"/>
<evidence type="ECO:0000313" key="3">
    <source>
        <dbReference type="Proteomes" id="UP000077315"/>
    </source>
</evidence>
<dbReference type="VEuPathDB" id="FungiDB:PHYBLDRAFT_165341"/>
<feature type="compositionally biased region" description="Polar residues" evidence="1">
    <location>
        <begin position="11"/>
        <end position="22"/>
    </location>
</feature>
<sequence>MNKQFQEKNFRSYSPLSKNGNKTSSESLTSSIPSPKKSWKIWSYLKPILGNSATHSIVREPTTTMNGRTEQSSIASTLENVTRPMYLQHLQSKDTTRIQKSYARWQVPLLSYLKKSRRSSTIWMKTPRPMSTGRPLANEPTDRLCTASVQPKQLMMKHVSGSKRLSEFLNTFDMPTKTKTRSWSLLPSYQSTSRSPSSNKQFLPEQQGTQEIPNAFKTWAFPSMEGEMEVDKDEVVVPSSQNPDYPTTNQHLRHQRAPGQWMSSTFPTHLGEDDKADLATGGSPGGILNSIQTGPNSLENSTARDITTSNIGFRQGGPEISVDPDDRGVA</sequence>
<name>A0A167NXR6_PHYB8</name>
<dbReference type="RefSeq" id="XP_018294879.1">
    <property type="nucleotide sequence ID" value="XM_018435207.1"/>
</dbReference>
<feature type="compositionally biased region" description="Low complexity" evidence="1">
    <location>
        <begin position="188"/>
        <end position="198"/>
    </location>
</feature>
<feature type="region of interest" description="Disordered" evidence="1">
    <location>
        <begin position="278"/>
        <end position="330"/>
    </location>
</feature>
<accession>A0A167NXR6</accession>
<feature type="compositionally biased region" description="Basic and acidic residues" evidence="1">
    <location>
        <begin position="1"/>
        <end position="10"/>
    </location>
</feature>
<dbReference type="Proteomes" id="UP000077315">
    <property type="component" value="Unassembled WGS sequence"/>
</dbReference>
<dbReference type="GeneID" id="28996113"/>
<feature type="compositionally biased region" description="Polar residues" evidence="1">
    <location>
        <begin position="289"/>
        <end position="312"/>
    </location>
</feature>